<dbReference type="EMBL" id="CP073041">
    <property type="protein sequence ID" value="UXE63540.1"/>
    <property type="molecule type" value="Genomic_DNA"/>
</dbReference>
<proteinExistence type="predicted"/>
<reference evidence="1" key="1">
    <citation type="submission" date="2021-04" db="EMBL/GenBank/DDBJ databases">
        <title>Genome sequence of Woronichinia naegeliana from Washington state freshwater lake bloom.</title>
        <authorList>
            <person name="Dreher T.W."/>
        </authorList>
    </citation>
    <scope>NUCLEOTIDE SEQUENCE</scope>
    <source>
        <strain evidence="1">WA131</strain>
    </source>
</reference>
<evidence type="ECO:0000313" key="1">
    <source>
        <dbReference type="EMBL" id="UXE63540.1"/>
    </source>
</evidence>
<accession>A0A977L3S8</accession>
<name>A0A977L3S8_9CYAN</name>
<dbReference type="AlphaFoldDB" id="A0A977L3S8"/>
<sequence length="93" mass="9712">MENLREPRGGFEDLLKAGQNVFGPASAEAYRVLCSDVGDLVKDADVATELTKLMAQKTTEASTQAVALLKPILAGGSLPQSVAIVVGTLLVKN</sequence>
<organism evidence="1">
    <name type="scientific">Woronichinia naegeliana WA131</name>
    <dbReference type="NCBI Taxonomy" id="2824559"/>
    <lineage>
        <taxon>Bacteria</taxon>
        <taxon>Bacillati</taxon>
        <taxon>Cyanobacteriota</taxon>
        <taxon>Cyanophyceae</taxon>
        <taxon>Synechococcales</taxon>
        <taxon>Coelosphaeriaceae</taxon>
        <taxon>Woronichinia</taxon>
    </lineage>
</organism>
<protein>
    <submittedName>
        <fullName evidence="1">Uncharacterized protein</fullName>
    </submittedName>
</protein>
<gene>
    <name evidence="1" type="ORF">KA717_13545</name>
</gene>
<dbReference type="KEGG" id="wna:KA717_13545"/>
<dbReference type="Proteomes" id="UP001065613">
    <property type="component" value="Chromosome"/>
</dbReference>